<keyword evidence="3" id="KW-1185">Reference proteome</keyword>
<dbReference type="GeneTree" id="ENSGT01150000286924"/>
<reference evidence="2 3" key="1">
    <citation type="submission" date="2020-02" db="EMBL/GenBank/DDBJ databases">
        <title>Esox lucius (northern pike) genome, fEsoLuc1, primary haplotype.</title>
        <authorList>
            <person name="Myers G."/>
            <person name="Karagic N."/>
            <person name="Meyer A."/>
            <person name="Pippel M."/>
            <person name="Reichard M."/>
            <person name="Winkler S."/>
            <person name="Tracey A."/>
            <person name="Sims Y."/>
            <person name="Howe K."/>
            <person name="Rhie A."/>
            <person name="Formenti G."/>
            <person name="Durbin R."/>
            <person name="Fedrigo O."/>
            <person name="Jarvis E.D."/>
        </authorList>
    </citation>
    <scope>NUCLEOTIDE SEQUENCE [LARGE SCALE GENOMIC DNA]</scope>
</reference>
<accession>A0AAY5KE67</accession>
<evidence type="ECO:0000313" key="2">
    <source>
        <dbReference type="Ensembl" id="ENSELUP00000087046.1"/>
    </source>
</evidence>
<dbReference type="Proteomes" id="UP000265140">
    <property type="component" value="Chromosome 21"/>
</dbReference>
<organism evidence="2 3">
    <name type="scientific">Esox lucius</name>
    <name type="common">Northern pike</name>
    <dbReference type="NCBI Taxonomy" id="8010"/>
    <lineage>
        <taxon>Eukaryota</taxon>
        <taxon>Metazoa</taxon>
        <taxon>Chordata</taxon>
        <taxon>Craniata</taxon>
        <taxon>Vertebrata</taxon>
        <taxon>Euteleostomi</taxon>
        <taxon>Actinopterygii</taxon>
        <taxon>Neopterygii</taxon>
        <taxon>Teleostei</taxon>
        <taxon>Protacanthopterygii</taxon>
        <taxon>Esociformes</taxon>
        <taxon>Esocidae</taxon>
        <taxon>Esox</taxon>
    </lineage>
</organism>
<proteinExistence type="predicted"/>
<reference evidence="2" key="3">
    <citation type="submission" date="2025-09" db="UniProtKB">
        <authorList>
            <consortium name="Ensembl"/>
        </authorList>
    </citation>
    <scope>IDENTIFICATION</scope>
</reference>
<dbReference type="AlphaFoldDB" id="A0AAY5KE67"/>
<dbReference type="InterPro" id="IPR036179">
    <property type="entry name" value="Ig-like_dom_sf"/>
</dbReference>
<evidence type="ECO:0000313" key="3">
    <source>
        <dbReference type="Proteomes" id="UP000265140"/>
    </source>
</evidence>
<dbReference type="PROSITE" id="PS50835">
    <property type="entry name" value="IG_LIKE"/>
    <property type="match status" value="1"/>
</dbReference>
<dbReference type="Gene3D" id="2.60.40.10">
    <property type="entry name" value="Immunoglobulins"/>
    <property type="match status" value="2"/>
</dbReference>
<dbReference type="SUPFAM" id="SSF48726">
    <property type="entry name" value="Immunoglobulin"/>
    <property type="match status" value="1"/>
</dbReference>
<dbReference type="InterPro" id="IPR007110">
    <property type="entry name" value="Ig-like_dom"/>
</dbReference>
<gene>
    <name evidence="2" type="primary">EMB</name>
</gene>
<feature type="domain" description="Ig-like" evidence="1">
    <location>
        <begin position="124"/>
        <end position="228"/>
    </location>
</feature>
<dbReference type="Ensembl" id="ENSELUT00000100828.1">
    <property type="protein sequence ID" value="ENSELUP00000087046.1"/>
    <property type="gene ID" value="ENSELUG00000020873.3"/>
</dbReference>
<evidence type="ECO:0000259" key="1">
    <source>
        <dbReference type="PROSITE" id="PS50835"/>
    </source>
</evidence>
<sequence>ALFQHKFVRTLYECEIVIHGKLFHVSGSCVQIPCTFDIPDDNINEFKNTVYILGVWMKESHQTDQKNVIFNSSKNDNRYQGNITGNLSQKNCTTVFFNVTNSYTNKYYFRIESKPYSATDNEKPLFIHYFFLFIFLVSNVKILGDIKEGTPVSLNCSAVAPCPEHHPKLIWTLPTKSTHEIQIQENTNQTITVLSTVTFIPSYLHNEKNITCTAVYPVGMSNKTVELTRTLHVLCKILSVWIYSTDLYVEKPLNIYCFFQGKETQRSGGLLEELCWSFCLYCSSLSLDGKNNY</sequence>
<dbReference type="InterPro" id="IPR013783">
    <property type="entry name" value="Ig-like_fold"/>
</dbReference>
<dbReference type="PANTHER" id="PTHR46484:SF8">
    <property type="entry name" value="B-CELL RECEPTOR CD22-LIKE-RELATED"/>
    <property type="match status" value="1"/>
</dbReference>
<dbReference type="PANTHER" id="PTHR46484">
    <property type="entry name" value="SI:CH211-171H4.5-RELATED"/>
    <property type="match status" value="1"/>
</dbReference>
<protein>
    <recommendedName>
        <fullName evidence="1">Ig-like domain-containing protein</fullName>
    </recommendedName>
</protein>
<reference evidence="2" key="2">
    <citation type="submission" date="2025-08" db="UniProtKB">
        <authorList>
            <consortium name="Ensembl"/>
        </authorList>
    </citation>
    <scope>IDENTIFICATION</scope>
</reference>
<name>A0AAY5KE67_ESOLU</name>